<name>A0A1H8AEB5_9BACL</name>
<dbReference type="Proteomes" id="UP000199695">
    <property type="component" value="Unassembled WGS sequence"/>
</dbReference>
<keyword evidence="1" id="KW-1133">Transmembrane helix</keyword>
<keyword evidence="1" id="KW-0472">Membrane</keyword>
<gene>
    <name evidence="2" type="ORF">SAMN05444955_101104</name>
</gene>
<dbReference type="OrthoDB" id="2989614at2"/>
<organism evidence="2 3">
    <name type="scientific">Lihuaxuella thermophila</name>
    <dbReference type="NCBI Taxonomy" id="1173111"/>
    <lineage>
        <taxon>Bacteria</taxon>
        <taxon>Bacillati</taxon>
        <taxon>Bacillota</taxon>
        <taxon>Bacilli</taxon>
        <taxon>Bacillales</taxon>
        <taxon>Thermoactinomycetaceae</taxon>
        <taxon>Lihuaxuella</taxon>
    </lineage>
</organism>
<evidence type="ECO:0000313" key="2">
    <source>
        <dbReference type="EMBL" id="SEM69070.1"/>
    </source>
</evidence>
<dbReference type="RefSeq" id="WP_089964416.1">
    <property type="nucleotide sequence ID" value="NZ_FOCQ01000001.1"/>
</dbReference>
<evidence type="ECO:0000256" key="1">
    <source>
        <dbReference type="SAM" id="Phobius"/>
    </source>
</evidence>
<feature type="transmembrane region" description="Helical" evidence="1">
    <location>
        <begin position="120"/>
        <end position="137"/>
    </location>
</feature>
<reference evidence="2 3" key="1">
    <citation type="submission" date="2016-10" db="EMBL/GenBank/DDBJ databases">
        <authorList>
            <person name="de Groot N.N."/>
        </authorList>
    </citation>
    <scope>NUCLEOTIDE SEQUENCE [LARGE SCALE GENOMIC DNA]</scope>
    <source>
        <strain evidence="2 3">DSM 46701</strain>
    </source>
</reference>
<keyword evidence="1" id="KW-0812">Transmembrane</keyword>
<evidence type="ECO:0000313" key="3">
    <source>
        <dbReference type="Proteomes" id="UP000199695"/>
    </source>
</evidence>
<dbReference type="AlphaFoldDB" id="A0A1H8AEB5"/>
<accession>A0A1H8AEB5</accession>
<keyword evidence="3" id="KW-1185">Reference proteome</keyword>
<dbReference type="EMBL" id="FOCQ01000001">
    <property type="protein sequence ID" value="SEM69070.1"/>
    <property type="molecule type" value="Genomic_DNA"/>
</dbReference>
<proteinExistence type="predicted"/>
<protein>
    <submittedName>
        <fullName evidence="2">Uncharacterized protein</fullName>
    </submittedName>
</protein>
<sequence length="139" mass="16686">MNSEIHFRSKFFAKDEVREKEDWLNEHFAKGYVIVELEEIESGYFVHLAFDPKAGISSRARFFARGMEEQMDQWITGRFADGWNHDVHATADGYWVIVYKEDEEQLPPLPYLILNQFIELWWLWLIGTIVFGFLWYTNR</sequence>